<dbReference type="EMBL" id="JARJCM010000136">
    <property type="protein sequence ID" value="KAJ7026553.1"/>
    <property type="molecule type" value="Genomic_DNA"/>
</dbReference>
<accession>A0AAD6SGK1</accession>
<feature type="transmembrane region" description="Helical" evidence="5">
    <location>
        <begin position="12"/>
        <end position="29"/>
    </location>
</feature>
<sequence>MSLQDEPVYWWLMTVQRVITIVRTILVLVDRPKTVSTVYNFVLKSLFEPLLYFCLDVTTMTLDAILAGFALVAVFLGLTLYSTISSLLFGQKSQLAPIPSFFSRLRVRVLLKFRGPPPIPAPVPPQTLTQRWIAHTWDVLHSKHFQVGGVSPLVLFLSILVPIVLACVLVRQHRQYNIVLADELEKRRLVDETLVKVRRTRDQQMQPMEAIRASLICALCNKGYTRPYILAPCGHTFDLPCLKRVFRNTTSNTPKTCPTCHTPVAAPPILSWIVKTVADAVAEKERESDDYPVPKGNVWKGVFDTPEVRTEMKGPSYTTRAMARVRVWWVNVRRQVRYLRGKPL</sequence>
<keyword evidence="1" id="KW-0479">Metal-binding</keyword>
<evidence type="ECO:0000256" key="3">
    <source>
        <dbReference type="ARBA" id="ARBA00022833"/>
    </source>
</evidence>
<feature type="transmembrane region" description="Helical" evidence="5">
    <location>
        <begin position="50"/>
        <end position="78"/>
    </location>
</feature>
<evidence type="ECO:0000256" key="2">
    <source>
        <dbReference type="ARBA" id="ARBA00022771"/>
    </source>
</evidence>
<protein>
    <recommendedName>
        <fullName evidence="6">RING-type domain-containing protein</fullName>
    </recommendedName>
</protein>
<name>A0AAD6SGK1_9AGAR</name>
<dbReference type="InterPro" id="IPR018957">
    <property type="entry name" value="Znf_C3HC4_RING-type"/>
</dbReference>
<keyword evidence="5" id="KW-0812">Transmembrane</keyword>
<dbReference type="SMART" id="SM00184">
    <property type="entry name" value="RING"/>
    <property type="match status" value="1"/>
</dbReference>
<dbReference type="AlphaFoldDB" id="A0AAD6SGK1"/>
<dbReference type="InterPro" id="IPR013083">
    <property type="entry name" value="Znf_RING/FYVE/PHD"/>
</dbReference>
<gene>
    <name evidence="7" type="ORF">C8F04DRAFT_1399958</name>
</gene>
<dbReference type="InterPro" id="IPR001841">
    <property type="entry name" value="Znf_RING"/>
</dbReference>
<evidence type="ECO:0000256" key="1">
    <source>
        <dbReference type="ARBA" id="ARBA00022723"/>
    </source>
</evidence>
<feature type="transmembrane region" description="Helical" evidence="5">
    <location>
        <begin position="150"/>
        <end position="170"/>
    </location>
</feature>
<organism evidence="7 8">
    <name type="scientific">Mycena alexandri</name>
    <dbReference type="NCBI Taxonomy" id="1745969"/>
    <lineage>
        <taxon>Eukaryota</taxon>
        <taxon>Fungi</taxon>
        <taxon>Dikarya</taxon>
        <taxon>Basidiomycota</taxon>
        <taxon>Agaricomycotina</taxon>
        <taxon>Agaricomycetes</taxon>
        <taxon>Agaricomycetidae</taxon>
        <taxon>Agaricales</taxon>
        <taxon>Marasmiineae</taxon>
        <taxon>Mycenaceae</taxon>
        <taxon>Mycena</taxon>
    </lineage>
</organism>
<dbReference type="GO" id="GO:0008270">
    <property type="term" value="F:zinc ion binding"/>
    <property type="evidence" value="ECO:0007669"/>
    <property type="project" value="UniProtKB-KW"/>
</dbReference>
<evidence type="ECO:0000313" key="7">
    <source>
        <dbReference type="EMBL" id="KAJ7026553.1"/>
    </source>
</evidence>
<proteinExistence type="predicted"/>
<dbReference type="Proteomes" id="UP001218188">
    <property type="component" value="Unassembled WGS sequence"/>
</dbReference>
<keyword evidence="8" id="KW-1185">Reference proteome</keyword>
<evidence type="ECO:0000313" key="8">
    <source>
        <dbReference type="Proteomes" id="UP001218188"/>
    </source>
</evidence>
<evidence type="ECO:0000256" key="4">
    <source>
        <dbReference type="PROSITE-ProRule" id="PRU00175"/>
    </source>
</evidence>
<evidence type="ECO:0000256" key="5">
    <source>
        <dbReference type="SAM" id="Phobius"/>
    </source>
</evidence>
<keyword evidence="3" id="KW-0862">Zinc</keyword>
<keyword evidence="5" id="KW-0472">Membrane</keyword>
<dbReference type="Pfam" id="PF00097">
    <property type="entry name" value="zf-C3HC4"/>
    <property type="match status" value="1"/>
</dbReference>
<keyword evidence="5" id="KW-1133">Transmembrane helix</keyword>
<keyword evidence="2 4" id="KW-0863">Zinc-finger</keyword>
<reference evidence="7" key="1">
    <citation type="submission" date="2023-03" db="EMBL/GenBank/DDBJ databases">
        <title>Massive genome expansion in bonnet fungi (Mycena s.s.) driven by repeated elements and novel gene families across ecological guilds.</title>
        <authorList>
            <consortium name="Lawrence Berkeley National Laboratory"/>
            <person name="Harder C.B."/>
            <person name="Miyauchi S."/>
            <person name="Viragh M."/>
            <person name="Kuo A."/>
            <person name="Thoen E."/>
            <person name="Andreopoulos B."/>
            <person name="Lu D."/>
            <person name="Skrede I."/>
            <person name="Drula E."/>
            <person name="Henrissat B."/>
            <person name="Morin E."/>
            <person name="Kohler A."/>
            <person name="Barry K."/>
            <person name="LaButti K."/>
            <person name="Morin E."/>
            <person name="Salamov A."/>
            <person name="Lipzen A."/>
            <person name="Mereny Z."/>
            <person name="Hegedus B."/>
            <person name="Baldrian P."/>
            <person name="Stursova M."/>
            <person name="Weitz H."/>
            <person name="Taylor A."/>
            <person name="Grigoriev I.V."/>
            <person name="Nagy L.G."/>
            <person name="Martin F."/>
            <person name="Kauserud H."/>
        </authorList>
    </citation>
    <scope>NUCLEOTIDE SEQUENCE</scope>
    <source>
        <strain evidence="7">CBHHK200</strain>
    </source>
</reference>
<evidence type="ECO:0000259" key="6">
    <source>
        <dbReference type="PROSITE" id="PS50089"/>
    </source>
</evidence>
<comment type="caution">
    <text evidence="7">The sequence shown here is derived from an EMBL/GenBank/DDBJ whole genome shotgun (WGS) entry which is preliminary data.</text>
</comment>
<dbReference type="SUPFAM" id="SSF57850">
    <property type="entry name" value="RING/U-box"/>
    <property type="match status" value="1"/>
</dbReference>
<dbReference type="Gene3D" id="3.30.40.10">
    <property type="entry name" value="Zinc/RING finger domain, C3HC4 (zinc finger)"/>
    <property type="match status" value="1"/>
</dbReference>
<feature type="domain" description="RING-type" evidence="6">
    <location>
        <begin position="217"/>
        <end position="261"/>
    </location>
</feature>
<dbReference type="PROSITE" id="PS50089">
    <property type="entry name" value="ZF_RING_2"/>
    <property type="match status" value="1"/>
</dbReference>